<keyword evidence="3" id="KW-1185">Reference proteome</keyword>
<evidence type="ECO:0000313" key="2">
    <source>
        <dbReference type="EMBL" id="KDQ62642.1"/>
    </source>
</evidence>
<dbReference type="PANTHER" id="PTHR39398:SF1">
    <property type="entry name" value="CSN8_PSMD8_EIF3K DOMAIN-CONTAINING PROTEIN"/>
    <property type="match status" value="1"/>
</dbReference>
<feature type="compositionally biased region" description="Low complexity" evidence="1">
    <location>
        <begin position="241"/>
        <end position="252"/>
    </location>
</feature>
<dbReference type="STRING" id="933084.A0A067QGJ7"/>
<name>A0A067QGJ7_9AGAM</name>
<feature type="region of interest" description="Disordered" evidence="1">
    <location>
        <begin position="1"/>
        <end position="30"/>
    </location>
</feature>
<dbReference type="Proteomes" id="UP000027265">
    <property type="component" value="Unassembled WGS sequence"/>
</dbReference>
<dbReference type="PANTHER" id="PTHR39398">
    <property type="entry name" value="YALI0F14311P"/>
    <property type="match status" value="1"/>
</dbReference>
<reference evidence="3" key="1">
    <citation type="journal article" date="2014" name="Proc. Natl. Acad. Sci. U.S.A.">
        <title>Extensive sampling of basidiomycete genomes demonstrates inadequacy of the white-rot/brown-rot paradigm for wood decay fungi.</title>
        <authorList>
            <person name="Riley R."/>
            <person name="Salamov A.A."/>
            <person name="Brown D.W."/>
            <person name="Nagy L.G."/>
            <person name="Floudas D."/>
            <person name="Held B.W."/>
            <person name="Levasseur A."/>
            <person name="Lombard V."/>
            <person name="Morin E."/>
            <person name="Otillar R."/>
            <person name="Lindquist E.A."/>
            <person name="Sun H."/>
            <person name="LaButti K.M."/>
            <person name="Schmutz J."/>
            <person name="Jabbour D."/>
            <person name="Luo H."/>
            <person name="Baker S.E."/>
            <person name="Pisabarro A.G."/>
            <person name="Walton J.D."/>
            <person name="Blanchette R.A."/>
            <person name="Henrissat B."/>
            <person name="Martin F."/>
            <person name="Cullen D."/>
            <person name="Hibbett D.S."/>
            <person name="Grigoriev I.V."/>
        </authorList>
    </citation>
    <scope>NUCLEOTIDE SEQUENCE [LARGE SCALE GENOMIC DNA]</scope>
    <source>
        <strain evidence="3">MUCL 33604</strain>
    </source>
</reference>
<gene>
    <name evidence="2" type="ORF">JAAARDRAFT_189936</name>
</gene>
<feature type="region of interest" description="Disordered" evidence="1">
    <location>
        <begin position="241"/>
        <end position="260"/>
    </location>
</feature>
<accession>A0A067QGJ7</accession>
<dbReference type="InParanoid" id="A0A067QGJ7"/>
<dbReference type="OrthoDB" id="2100128at2759"/>
<dbReference type="EMBL" id="KL197711">
    <property type="protein sequence ID" value="KDQ62642.1"/>
    <property type="molecule type" value="Genomic_DNA"/>
</dbReference>
<dbReference type="AlphaFoldDB" id="A0A067QGJ7"/>
<dbReference type="HOGENOM" id="CLU_042182_1_0_1"/>
<sequence length="352" mass="39690">MAPKSAQPDWRRRGATPTTPNRGAWPKKDMKYELIASPSRSSGMEKDGDALKDFRTQEEYRDFIQGKLDDYWKFYPKEGSYVDDKHNRRKELQSNISIQFRKLREGISSSKRSDAFAKEAYETSLYLSVLFDHPLQTTSTLSYLLPNLYFSPGTQMKSTDNRQSTTIISLLHHLVAAYPSQATFRQHLQSLPPSFLPDDSPASEWITLIASTLRLRNYAKFELLTRPAAFEAFLPPLPSPKSIKSPAAPSKATRTPDPSLASDAMHSLVEALRSKARGTTWLILRSAYRELSCQSGSPTRDWLVASLALCPVRSAGNSSFSLDEWLEKTEKEGGIKKKDGVEGRWMVCKVKS</sequence>
<evidence type="ECO:0000313" key="3">
    <source>
        <dbReference type="Proteomes" id="UP000027265"/>
    </source>
</evidence>
<evidence type="ECO:0000256" key="1">
    <source>
        <dbReference type="SAM" id="MobiDB-lite"/>
    </source>
</evidence>
<protein>
    <submittedName>
        <fullName evidence="2">Uncharacterized protein</fullName>
    </submittedName>
</protein>
<organism evidence="2 3">
    <name type="scientific">Jaapia argillacea MUCL 33604</name>
    <dbReference type="NCBI Taxonomy" id="933084"/>
    <lineage>
        <taxon>Eukaryota</taxon>
        <taxon>Fungi</taxon>
        <taxon>Dikarya</taxon>
        <taxon>Basidiomycota</taxon>
        <taxon>Agaricomycotina</taxon>
        <taxon>Agaricomycetes</taxon>
        <taxon>Agaricomycetidae</taxon>
        <taxon>Jaapiales</taxon>
        <taxon>Jaapiaceae</taxon>
        <taxon>Jaapia</taxon>
    </lineage>
</organism>
<proteinExistence type="predicted"/>